<protein>
    <submittedName>
        <fullName evidence="2">ABC-type antimicrobial peptide transport system permease subunit</fullName>
    </submittedName>
</protein>
<keyword evidence="3" id="KW-1185">Reference proteome</keyword>
<gene>
    <name evidence="2" type="ORF">J2Z64_000549</name>
</gene>
<reference evidence="2" key="1">
    <citation type="submission" date="2021-03" db="EMBL/GenBank/DDBJ databases">
        <title>Genomic Encyclopedia of Type Strains, Phase IV (KMG-IV): sequencing the most valuable type-strain genomes for metagenomic binning, comparative biology and taxonomic classification.</title>
        <authorList>
            <person name="Goeker M."/>
        </authorList>
    </citation>
    <scope>NUCLEOTIDE SEQUENCE</scope>
    <source>
        <strain evidence="2">DSM 107338</strain>
    </source>
</reference>
<sequence length="84" mass="9312">MKKYIAFAISFLFAYPLLQISSGMLLTFTYTPDIEEAWNQSATMAQEAIISSSPSSFSISLLIAFLAASIAYFIANKFRKVNAK</sequence>
<keyword evidence="1" id="KW-0812">Transmembrane</keyword>
<dbReference type="EMBL" id="JAGGMB010000001">
    <property type="protein sequence ID" value="MBP2076338.1"/>
    <property type="molecule type" value="Genomic_DNA"/>
</dbReference>
<evidence type="ECO:0000313" key="2">
    <source>
        <dbReference type="EMBL" id="MBP2076338.1"/>
    </source>
</evidence>
<dbReference type="OrthoDB" id="2454526at2"/>
<organism evidence="2 3">
    <name type="scientific">Oceanobacillus polygoni</name>
    <dbReference type="NCBI Taxonomy" id="1235259"/>
    <lineage>
        <taxon>Bacteria</taxon>
        <taxon>Bacillati</taxon>
        <taxon>Bacillota</taxon>
        <taxon>Bacilli</taxon>
        <taxon>Bacillales</taxon>
        <taxon>Bacillaceae</taxon>
        <taxon>Oceanobacillus</taxon>
    </lineage>
</organism>
<keyword evidence="1" id="KW-0472">Membrane</keyword>
<feature type="transmembrane region" description="Helical" evidence="1">
    <location>
        <begin position="57"/>
        <end position="75"/>
    </location>
</feature>
<name>A0A9X0YPI5_9BACI</name>
<keyword evidence="1" id="KW-1133">Transmembrane helix</keyword>
<proteinExistence type="predicted"/>
<evidence type="ECO:0000256" key="1">
    <source>
        <dbReference type="SAM" id="Phobius"/>
    </source>
</evidence>
<accession>A0A9X0YPI5</accession>
<dbReference type="AlphaFoldDB" id="A0A9X0YPI5"/>
<dbReference type="RefSeq" id="WP_149475261.1">
    <property type="nucleotide sequence ID" value="NZ_JAGGMB010000001.1"/>
</dbReference>
<comment type="caution">
    <text evidence="2">The sequence shown here is derived from an EMBL/GenBank/DDBJ whole genome shotgun (WGS) entry which is preliminary data.</text>
</comment>
<dbReference type="Proteomes" id="UP001138793">
    <property type="component" value="Unassembled WGS sequence"/>
</dbReference>
<evidence type="ECO:0000313" key="3">
    <source>
        <dbReference type="Proteomes" id="UP001138793"/>
    </source>
</evidence>